<dbReference type="EMBL" id="NEVQ01000012">
    <property type="protein sequence ID" value="OZI57693.1"/>
    <property type="molecule type" value="Genomic_DNA"/>
</dbReference>
<gene>
    <name evidence="6" type="ORF">CAL20_09980</name>
</gene>
<proteinExistence type="inferred from homology"/>
<accession>A0A261UA02</accession>
<dbReference type="AlphaFoldDB" id="A0A261UA02"/>
<evidence type="ECO:0000256" key="2">
    <source>
        <dbReference type="SAM" id="MobiDB-lite"/>
    </source>
</evidence>
<evidence type="ECO:0000313" key="6">
    <source>
        <dbReference type="EMBL" id="OZI57693.1"/>
    </source>
</evidence>
<dbReference type="Pfam" id="PF13629">
    <property type="entry name" value="T2SS-T3SS_pil_N"/>
    <property type="match status" value="1"/>
</dbReference>
<feature type="signal peptide" evidence="3">
    <location>
        <begin position="1"/>
        <end position="23"/>
    </location>
</feature>
<dbReference type="GO" id="GO:0009306">
    <property type="term" value="P:protein secretion"/>
    <property type="evidence" value="ECO:0007669"/>
    <property type="project" value="InterPro"/>
</dbReference>
<dbReference type="PANTHER" id="PTHR30332:SF17">
    <property type="entry name" value="TYPE IV PILIATION SYSTEM PROTEIN DR_0774-RELATED"/>
    <property type="match status" value="1"/>
</dbReference>
<dbReference type="InterPro" id="IPR004846">
    <property type="entry name" value="T2SS/T3SS_dom"/>
</dbReference>
<keyword evidence="7" id="KW-1185">Reference proteome</keyword>
<dbReference type="InterPro" id="IPR050810">
    <property type="entry name" value="Bact_Secretion_Sys_Channel"/>
</dbReference>
<sequence length="459" mass="49399">MKSILLSLSIMLAVPGSLWPAMAADPPTFVLEVGQTKVVHHQSVTRVAVGNGQVVSAVSVEGKDVVLFARQEGTSSVHVWTPIGVGAAYEIQVRPAGWTQMQQEVQKLLQHIPSVRSSLVGDNIVIEGEDLTDDDRERVSALVRRYPRILDFTGQIGWDRMVLLDVQVVELPSAHLREFGVQWDAVSKGGIQTGLVWQPGSSTRLSDQMEIPPLSISGAAGGYFGLNALLSSRIAALAQRGEAVMLAQPQLLARSGATASFLAGGEVPYTTIDARGNTNTAFKPYGVSLNITPRIDRTGAIRSRIEVEASSVDTSISVSGGPALRTRRAATEFNVRSGQTLVLGGFLSRERTNERSGLPVLQDIPVLGSLFSSHRLQHKETELAIFVTPRIVSQDHPELTDRVRRGREVLAEAFPDSPTLGTGTPAAGDPDWSVYRGTGSQWQPAPPVANPANSDSMRR</sequence>
<feature type="domain" description="Type II/III secretion system secretin-like" evidence="4">
    <location>
        <begin position="236"/>
        <end position="392"/>
    </location>
</feature>
<comment type="similarity">
    <text evidence="1">Belongs to the bacterial secretin family.</text>
</comment>
<evidence type="ECO:0000256" key="1">
    <source>
        <dbReference type="RuleBase" id="RU004003"/>
    </source>
</evidence>
<evidence type="ECO:0000259" key="4">
    <source>
        <dbReference type="Pfam" id="PF00263"/>
    </source>
</evidence>
<dbReference type="PRINTS" id="PR00811">
    <property type="entry name" value="BCTERIALGSPD"/>
</dbReference>
<dbReference type="RefSeq" id="WP_094820582.1">
    <property type="nucleotide sequence ID" value="NZ_NEVO01000005.1"/>
</dbReference>
<dbReference type="GO" id="GO:0015627">
    <property type="term" value="C:type II protein secretion system complex"/>
    <property type="evidence" value="ECO:0007669"/>
    <property type="project" value="TreeGrafter"/>
</dbReference>
<protein>
    <submittedName>
        <fullName evidence="6">Secretion protein</fullName>
    </submittedName>
</protein>
<feature type="region of interest" description="Disordered" evidence="2">
    <location>
        <begin position="413"/>
        <end position="459"/>
    </location>
</feature>
<evidence type="ECO:0000256" key="3">
    <source>
        <dbReference type="SAM" id="SignalP"/>
    </source>
</evidence>
<dbReference type="Proteomes" id="UP000216885">
    <property type="component" value="Unassembled WGS sequence"/>
</dbReference>
<dbReference type="PANTHER" id="PTHR30332">
    <property type="entry name" value="PROBABLE GENERAL SECRETION PATHWAY PROTEIN D"/>
    <property type="match status" value="1"/>
</dbReference>
<name>A0A261UA02_9BORD</name>
<dbReference type="InterPro" id="IPR032789">
    <property type="entry name" value="T2SS-T3SS_pil_N"/>
</dbReference>
<comment type="caution">
    <text evidence="6">The sequence shown here is derived from an EMBL/GenBank/DDBJ whole genome shotgun (WGS) entry which is preliminary data.</text>
</comment>
<keyword evidence="3" id="KW-0732">Signal</keyword>
<evidence type="ECO:0000313" key="7">
    <source>
        <dbReference type="Proteomes" id="UP000216885"/>
    </source>
</evidence>
<feature type="chain" id="PRO_5012650213" evidence="3">
    <location>
        <begin position="24"/>
        <end position="459"/>
    </location>
</feature>
<dbReference type="Pfam" id="PF00263">
    <property type="entry name" value="Secretin"/>
    <property type="match status" value="1"/>
</dbReference>
<dbReference type="OrthoDB" id="9775455at2"/>
<reference evidence="6 7" key="1">
    <citation type="submission" date="2017-05" db="EMBL/GenBank/DDBJ databases">
        <title>Complete and WGS of Bordetella genogroups.</title>
        <authorList>
            <person name="Spilker T."/>
            <person name="LiPuma J."/>
        </authorList>
    </citation>
    <scope>NUCLEOTIDE SEQUENCE [LARGE SCALE GENOMIC DNA]</scope>
    <source>
        <strain evidence="6 7">AU9919</strain>
    </source>
</reference>
<evidence type="ECO:0000259" key="5">
    <source>
        <dbReference type="Pfam" id="PF13629"/>
    </source>
</evidence>
<dbReference type="InterPro" id="IPR001775">
    <property type="entry name" value="GspD/PilQ"/>
</dbReference>
<feature type="domain" description="Pilus formation protein N-terminal" evidence="5">
    <location>
        <begin position="27"/>
        <end position="93"/>
    </location>
</feature>
<organism evidence="6 7">
    <name type="scientific">Bordetella genomosp. 4</name>
    <dbReference type="NCBI Taxonomy" id="463044"/>
    <lineage>
        <taxon>Bacteria</taxon>
        <taxon>Pseudomonadati</taxon>
        <taxon>Pseudomonadota</taxon>
        <taxon>Betaproteobacteria</taxon>
        <taxon>Burkholderiales</taxon>
        <taxon>Alcaligenaceae</taxon>
        <taxon>Bordetella</taxon>
    </lineage>
</organism>